<dbReference type="Pfam" id="PF04828">
    <property type="entry name" value="GFA"/>
    <property type="match status" value="2"/>
</dbReference>
<dbReference type="SUPFAM" id="SSF51316">
    <property type="entry name" value="Mss4-like"/>
    <property type="match status" value="2"/>
</dbReference>
<sequence>MSSESELRASCLCGKNTFIFSISNSVLPFECSFCHCSPCRHISGNLLMQYATIPSPQADEIRSIIINSPNLIRYESSPNVFRSFCATCGCHMFWDSRNSPTVKDEVAITAGCMDKVEGFIEGKILKHIFLADTSDGGVLRHMTEQCLPQYAGWADDDGADFIVPDIPTKPNVSKIKGRCHCSAIQFDLLSSSTDVDPPLKSSWHINGRWHAVHCLCTSCRKATGVPLQSWAFVPATHLCFDSQSLMALRKYTSSPGIERAFCGCCGATVTFTDQRRPWLIDLSVGLLEGATPLAEEMLNWDPALLLGFVEDSVDHWWDSCMKGVHEGGMLDRVICDI</sequence>
<dbReference type="PROSITE" id="PS51891">
    <property type="entry name" value="CENP_V_GFA"/>
    <property type="match status" value="2"/>
</dbReference>
<evidence type="ECO:0000256" key="2">
    <source>
        <dbReference type="ARBA" id="ARBA00022723"/>
    </source>
</evidence>
<dbReference type="PANTHER" id="PTHR33337">
    <property type="entry name" value="GFA DOMAIN-CONTAINING PROTEIN"/>
    <property type="match status" value="1"/>
</dbReference>
<evidence type="ECO:0000256" key="4">
    <source>
        <dbReference type="ARBA" id="ARBA00023239"/>
    </source>
</evidence>
<dbReference type="GO" id="GO:0016846">
    <property type="term" value="F:carbon-sulfur lyase activity"/>
    <property type="evidence" value="ECO:0007669"/>
    <property type="project" value="InterPro"/>
</dbReference>
<dbReference type="Proteomes" id="UP000799118">
    <property type="component" value="Unassembled WGS sequence"/>
</dbReference>
<accession>A0A6A4H7R5</accession>
<dbReference type="Gene3D" id="3.90.1590.10">
    <property type="entry name" value="glutathione-dependent formaldehyde- activating enzyme (gfa)"/>
    <property type="match status" value="2"/>
</dbReference>
<protein>
    <recommendedName>
        <fullName evidence="5">CENP-V/GFA domain-containing protein</fullName>
    </recommendedName>
</protein>
<feature type="domain" description="CENP-V/GFA" evidence="5">
    <location>
        <begin position="7"/>
        <end position="134"/>
    </location>
</feature>
<evidence type="ECO:0000256" key="1">
    <source>
        <dbReference type="ARBA" id="ARBA00005495"/>
    </source>
</evidence>
<dbReference type="PANTHER" id="PTHR33337:SF40">
    <property type="entry name" value="CENP-V_GFA DOMAIN-CONTAINING PROTEIN-RELATED"/>
    <property type="match status" value="1"/>
</dbReference>
<name>A0A6A4H7R5_9AGAR</name>
<reference evidence="6" key="1">
    <citation type="journal article" date="2019" name="Environ. Microbiol.">
        <title>Fungal ecological strategies reflected in gene transcription - a case study of two litter decomposers.</title>
        <authorList>
            <person name="Barbi F."/>
            <person name="Kohler A."/>
            <person name="Barry K."/>
            <person name="Baskaran P."/>
            <person name="Daum C."/>
            <person name="Fauchery L."/>
            <person name="Ihrmark K."/>
            <person name="Kuo A."/>
            <person name="LaButti K."/>
            <person name="Lipzen A."/>
            <person name="Morin E."/>
            <person name="Grigoriev I.V."/>
            <person name="Henrissat B."/>
            <person name="Lindahl B."/>
            <person name="Martin F."/>
        </authorList>
    </citation>
    <scope>NUCLEOTIDE SEQUENCE</scope>
    <source>
        <strain evidence="6">JB14</strain>
    </source>
</reference>
<evidence type="ECO:0000313" key="6">
    <source>
        <dbReference type="EMBL" id="KAE9394269.1"/>
    </source>
</evidence>
<proteinExistence type="inferred from homology"/>
<evidence type="ECO:0000313" key="7">
    <source>
        <dbReference type="Proteomes" id="UP000799118"/>
    </source>
</evidence>
<gene>
    <name evidence="6" type="ORF">BT96DRAFT_862924</name>
</gene>
<dbReference type="EMBL" id="ML769553">
    <property type="protein sequence ID" value="KAE9394269.1"/>
    <property type="molecule type" value="Genomic_DNA"/>
</dbReference>
<keyword evidence="4" id="KW-0456">Lyase</keyword>
<dbReference type="InterPro" id="IPR011057">
    <property type="entry name" value="Mss4-like_sf"/>
</dbReference>
<dbReference type="OrthoDB" id="5422068at2759"/>
<dbReference type="AlphaFoldDB" id="A0A6A4H7R5"/>
<dbReference type="GO" id="GO:0046872">
    <property type="term" value="F:metal ion binding"/>
    <property type="evidence" value="ECO:0007669"/>
    <property type="project" value="UniProtKB-KW"/>
</dbReference>
<evidence type="ECO:0000256" key="3">
    <source>
        <dbReference type="ARBA" id="ARBA00022833"/>
    </source>
</evidence>
<dbReference type="InterPro" id="IPR006913">
    <property type="entry name" value="CENP-V/GFA"/>
</dbReference>
<organism evidence="6 7">
    <name type="scientific">Gymnopus androsaceus JB14</name>
    <dbReference type="NCBI Taxonomy" id="1447944"/>
    <lineage>
        <taxon>Eukaryota</taxon>
        <taxon>Fungi</taxon>
        <taxon>Dikarya</taxon>
        <taxon>Basidiomycota</taxon>
        <taxon>Agaricomycotina</taxon>
        <taxon>Agaricomycetes</taxon>
        <taxon>Agaricomycetidae</taxon>
        <taxon>Agaricales</taxon>
        <taxon>Marasmiineae</taxon>
        <taxon>Omphalotaceae</taxon>
        <taxon>Gymnopus</taxon>
    </lineage>
</organism>
<keyword evidence="3" id="KW-0862">Zinc</keyword>
<feature type="domain" description="CENP-V/GFA" evidence="5">
    <location>
        <begin position="175"/>
        <end position="301"/>
    </location>
</feature>
<evidence type="ECO:0000259" key="5">
    <source>
        <dbReference type="PROSITE" id="PS51891"/>
    </source>
</evidence>
<keyword evidence="2" id="KW-0479">Metal-binding</keyword>
<comment type="similarity">
    <text evidence="1">Belongs to the Gfa family.</text>
</comment>
<keyword evidence="7" id="KW-1185">Reference proteome</keyword>